<dbReference type="Proteomes" id="UP001223646">
    <property type="component" value="Unassembled WGS sequence"/>
</dbReference>
<proteinExistence type="inferred from homology"/>
<dbReference type="InterPro" id="IPR002173">
    <property type="entry name" value="Carboh/pur_kinase_PfkB_CS"/>
</dbReference>
<evidence type="ECO:0000259" key="6">
    <source>
        <dbReference type="Pfam" id="PF00294"/>
    </source>
</evidence>
<dbReference type="Pfam" id="PF00294">
    <property type="entry name" value="PfkB"/>
    <property type="match status" value="1"/>
</dbReference>
<feature type="domain" description="Carbohydrate kinase PfkB" evidence="6">
    <location>
        <begin position="3"/>
        <end position="286"/>
    </location>
</feature>
<dbReference type="Proteomes" id="UP000594774">
    <property type="component" value="Chromosome"/>
</dbReference>
<keyword evidence="5" id="KW-0067">ATP-binding</keyword>
<protein>
    <submittedName>
        <fullName evidence="7">Carbohydrate kinase</fullName>
        <ecNumber evidence="7">2.7.1.-</ecNumber>
    </submittedName>
</protein>
<reference evidence="7" key="3">
    <citation type="submission" date="2024-05" db="EMBL/GenBank/DDBJ databases">
        <authorList>
            <person name="Wolfe A."/>
        </authorList>
    </citation>
    <scope>NUCLEOTIDE SEQUENCE</scope>
    <source>
        <strain evidence="7">UMB1064</strain>
    </source>
</reference>
<keyword evidence="2 7" id="KW-0808">Transferase</keyword>
<dbReference type="EC" id="2.7.1.-" evidence="7"/>
<reference evidence="10 11" key="1">
    <citation type="submission" date="2020-12" db="EMBL/GenBank/DDBJ databases">
        <title>FDA dAtabase for Regulatory Grade micrObial Sequences (FDA-ARGOS): Supporting development and validation of Infectious Disease Dx tests.</title>
        <authorList>
            <person name="Sproer C."/>
            <person name="Gronow S."/>
            <person name="Severitt S."/>
            <person name="Schroder I."/>
            <person name="Tallon L."/>
            <person name="Sadzewicz L."/>
            <person name="Zhao X."/>
            <person name="Boylan J."/>
            <person name="Ott S."/>
            <person name="Bowen H."/>
            <person name="Vavikolanu K."/>
            <person name="Mehta A."/>
            <person name="Aluvathingal J."/>
            <person name="Nadendla S."/>
            <person name="Lowell S."/>
            <person name="Myers T."/>
            <person name="Yan Y."/>
            <person name="Sichtig H."/>
        </authorList>
    </citation>
    <scope>NUCLEOTIDE SEQUENCE [LARGE SCALE GENOMIC DNA]</scope>
    <source>
        <strain evidence="8 10">FDAARGOS_938</strain>
        <strain evidence="9 11">FDAARGOS_991</strain>
    </source>
</reference>
<evidence type="ECO:0000256" key="1">
    <source>
        <dbReference type="ARBA" id="ARBA00010688"/>
    </source>
</evidence>
<evidence type="ECO:0000313" key="9">
    <source>
        <dbReference type="EMBL" id="QQB83600.1"/>
    </source>
</evidence>
<dbReference type="CDD" id="cd01167">
    <property type="entry name" value="bac_FRK"/>
    <property type="match status" value="1"/>
</dbReference>
<dbReference type="Gene3D" id="3.40.1190.20">
    <property type="match status" value="1"/>
</dbReference>
<evidence type="ECO:0000313" key="7">
    <source>
        <dbReference type="EMBL" id="MEO3717178.1"/>
    </source>
</evidence>
<dbReference type="GO" id="GO:0016301">
    <property type="term" value="F:kinase activity"/>
    <property type="evidence" value="ECO:0007669"/>
    <property type="project" value="UniProtKB-KW"/>
</dbReference>
<dbReference type="Proteomes" id="UP000595198">
    <property type="component" value="Chromosome"/>
</dbReference>
<name>A0AAW9SSU6_CORAY</name>
<dbReference type="EMBL" id="CP065628">
    <property type="protein sequence ID" value="QPR31720.1"/>
    <property type="molecule type" value="Genomic_DNA"/>
</dbReference>
<comment type="similarity">
    <text evidence="1">Belongs to the carbohydrate kinase PfkB family.</text>
</comment>
<sequence>MAICVCGEGLVDLVPVSPGSLNNHVPALGGGPYNVAVTASRLGADVIFQSRLSTDGFGNELVKHLENEGVDTSYIQRGPEPTILAVTTIHEDRSATYTFYTDGTATPLVEPKLIDANIACFGTLSLALEPGASRYAELLKQFAANGALVALDPNIRPIYATDAHREFLMGLLPYANLLKLSDEEVEFLGEEALTKVPVAVITRGGDGLTLLADGNRIDVPAVNANVVDTIGAGDTIMGALLAQLEERGLTAADLTSVSPDQWREILHYAAAAAAITVSRKGAQPPTKSEVAALLAKDS</sequence>
<evidence type="ECO:0000256" key="2">
    <source>
        <dbReference type="ARBA" id="ARBA00022679"/>
    </source>
</evidence>
<dbReference type="PROSITE" id="PS00584">
    <property type="entry name" value="PFKB_KINASES_2"/>
    <property type="match status" value="1"/>
</dbReference>
<dbReference type="InterPro" id="IPR029056">
    <property type="entry name" value="Ribokinase-like"/>
</dbReference>
<evidence type="ECO:0000313" key="8">
    <source>
        <dbReference type="EMBL" id="QPR31720.1"/>
    </source>
</evidence>
<dbReference type="RefSeq" id="WP_070767581.1">
    <property type="nucleotide sequence ID" value="NZ_CP065628.1"/>
</dbReference>
<dbReference type="EMBL" id="CP066023">
    <property type="protein sequence ID" value="QQB83600.1"/>
    <property type="molecule type" value="Genomic_DNA"/>
</dbReference>
<dbReference type="AlphaFoldDB" id="A0AAW9SSU6"/>
<evidence type="ECO:0000313" key="12">
    <source>
        <dbReference type="Proteomes" id="UP001223646"/>
    </source>
</evidence>
<dbReference type="SUPFAM" id="SSF53613">
    <property type="entry name" value="Ribokinase-like"/>
    <property type="match status" value="1"/>
</dbReference>
<dbReference type="InterPro" id="IPR011611">
    <property type="entry name" value="PfkB_dom"/>
</dbReference>
<evidence type="ECO:0000313" key="11">
    <source>
        <dbReference type="Proteomes" id="UP000595198"/>
    </source>
</evidence>
<dbReference type="GO" id="GO:0005524">
    <property type="term" value="F:ATP binding"/>
    <property type="evidence" value="ECO:0007669"/>
    <property type="project" value="UniProtKB-KW"/>
</dbReference>
<dbReference type="PANTHER" id="PTHR43085:SF1">
    <property type="entry name" value="PSEUDOURIDINE KINASE-RELATED"/>
    <property type="match status" value="1"/>
</dbReference>
<organism evidence="7 12">
    <name type="scientific">Corynebacterium amycolatum</name>
    <dbReference type="NCBI Taxonomy" id="43765"/>
    <lineage>
        <taxon>Bacteria</taxon>
        <taxon>Bacillati</taxon>
        <taxon>Actinomycetota</taxon>
        <taxon>Actinomycetes</taxon>
        <taxon>Mycobacteriales</taxon>
        <taxon>Corynebacteriaceae</taxon>
        <taxon>Corynebacterium</taxon>
    </lineage>
</organism>
<keyword evidence="11" id="KW-1185">Reference proteome</keyword>
<dbReference type="PANTHER" id="PTHR43085">
    <property type="entry name" value="HEXOKINASE FAMILY MEMBER"/>
    <property type="match status" value="1"/>
</dbReference>
<dbReference type="InterPro" id="IPR050306">
    <property type="entry name" value="PfkB_Carbo_kinase"/>
</dbReference>
<evidence type="ECO:0000313" key="10">
    <source>
        <dbReference type="Proteomes" id="UP000594774"/>
    </source>
</evidence>
<dbReference type="EMBL" id="JASOOY020000020">
    <property type="protein sequence ID" value="MEO3717178.1"/>
    <property type="molecule type" value="Genomic_DNA"/>
</dbReference>
<keyword evidence="3" id="KW-0547">Nucleotide-binding</keyword>
<evidence type="ECO:0000256" key="3">
    <source>
        <dbReference type="ARBA" id="ARBA00022741"/>
    </source>
</evidence>
<gene>
    <name evidence="8" type="ORF">I6G95_04670</name>
    <name evidence="9" type="ORF">I6H48_05245</name>
    <name evidence="7" type="ORF">QP460_006220</name>
</gene>
<evidence type="ECO:0000256" key="4">
    <source>
        <dbReference type="ARBA" id="ARBA00022777"/>
    </source>
</evidence>
<keyword evidence="4 7" id="KW-0418">Kinase</keyword>
<reference evidence="7" key="2">
    <citation type="submission" date="2023-05" db="EMBL/GenBank/DDBJ databases">
        <authorList>
            <person name="Du J."/>
        </authorList>
    </citation>
    <scope>NUCLEOTIDE SEQUENCE</scope>
    <source>
        <strain evidence="7">UMB1064</strain>
    </source>
</reference>
<evidence type="ECO:0000256" key="5">
    <source>
        <dbReference type="ARBA" id="ARBA00022840"/>
    </source>
</evidence>
<accession>A0AAW9SSU6</accession>